<keyword evidence="2 5" id="KW-0378">Hydrolase</keyword>
<dbReference type="AlphaFoldDB" id="A0A2M4AUM2"/>
<feature type="domain" description="Serine hydrolase" evidence="4">
    <location>
        <begin position="13"/>
        <end position="211"/>
    </location>
</feature>
<evidence type="ECO:0000259" key="4">
    <source>
        <dbReference type="Pfam" id="PF03959"/>
    </source>
</evidence>
<feature type="compositionally biased region" description="Polar residues" evidence="3">
    <location>
        <begin position="235"/>
        <end position="248"/>
    </location>
</feature>
<reference evidence="5" key="1">
    <citation type="submission" date="2018-01" db="EMBL/GenBank/DDBJ databases">
        <title>An insight into the sialome of Amazonian anophelines.</title>
        <authorList>
            <person name="Ribeiro J.M."/>
            <person name="Scarpassa V."/>
            <person name="Calvo E."/>
        </authorList>
    </citation>
    <scope>NUCLEOTIDE SEQUENCE</scope>
    <source>
        <tissue evidence="5">Salivary glands</tissue>
    </source>
</reference>
<name>A0A2M4AUM2_9DIPT</name>
<feature type="compositionally biased region" description="Acidic residues" evidence="3">
    <location>
        <begin position="254"/>
        <end position="263"/>
    </location>
</feature>
<dbReference type="PANTHER" id="PTHR48070:SF6">
    <property type="entry name" value="ESTERASE OVCA2"/>
    <property type="match status" value="1"/>
</dbReference>
<dbReference type="EMBL" id="GGFK01011101">
    <property type="protein sequence ID" value="MBW44422.1"/>
    <property type="molecule type" value="Transcribed_RNA"/>
</dbReference>
<dbReference type="GO" id="GO:0016787">
    <property type="term" value="F:hydrolase activity"/>
    <property type="evidence" value="ECO:0007669"/>
    <property type="project" value="UniProtKB-KW"/>
</dbReference>
<evidence type="ECO:0000256" key="2">
    <source>
        <dbReference type="ARBA" id="ARBA00022801"/>
    </source>
</evidence>
<dbReference type="InterPro" id="IPR050593">
    <property type="entry name" value="LovG"/>
</dbReference>
<dbReference type="SUPFAM" id="SSF53474">
    <property type="entry name" value="alpha/beta-Hydrolases"/>
    <property type="match status" value="1"/>
</dbReference>
<feature type="region of interest" description="Disordered" evidence="3">
    <location>
        <begin position="235"/>
        <end position="263"/>
    </location>
</feature>
<organism evidence="5">
    <name type="scientific">Anopheles triannulatus</name>
    <dbReference type="NCBI Taxonomy" id="58253"/>
    <lineage>
        <taxon>Eukaryota</taxon>
        <taxon>Metazoa</taxon>
        <taxon>Ecdysozoa</taxon>
        <taxon>Arthropoda</taxon>
        <taxon>Hexapoda</taxon>
        <taxon>Insecta</taxon>
        <taxon>Pterygota</taxon>
        <taxon>Neoptera</taxon>
        <taxon>Endopterygota</taxon>
        <taxon>Diptera</taxon>
        <taxon>Nematocera</taxon>
        <taxon>Culicoidea</taxon>
        <taxon>Culicidae</taxon>
        <taxon>Anophelinae</taxon>
        <taxon>Anopheles</taxon>
    </lineage>
</organism>
<protein>
    <submittedName>
        <fullName evidence="5">Putative phospholipase/carboxyhydrolase</fullName>
    </submittedName>
</protein>
<evidence type="ECO:0000256" key="1">
    <source>
        <dbReference type="ARBA" id="ARBA00005863"/>
    </source>
</evidence>
<dbReference type="InterPro" id="IPR029058">
    <property type="entry name" value="AB_hydrolase_fold"/>
</dbReference>
<dbReference type="PANTHER" id="PTHR48070">
    <property type="entry name" value="ESTERASE OVCA2"/>
    <property type="match status" value="1"/>
</dbReference>
<dbReference type="InterPro" id="IPR005645">
    <property type="entry name" value="FSH-like_dom"/>
</dbReference>
<accession>A0A2M4AUM2</accession>
<dbReference type="Pfam" id="PF03959">
    <property type="entry name" value="FSH1"/>
    <property type="match status" value="1"/>
</dbReference>
<evidence type="ECO:0000256" key="3">
    <source>
        <dbReference type="SAM" id="MobiDB-lite"/>
    </source>
</evidence>
<dbReference type="FunFam" id="3.40.50.1820:FF:000073">
    <property type="entry name" value="esterase OVCA2 isoform X6"/>
    <property type="match status" value="1"/>
</dbReference>
<sequence>MSSPKEAAEPENTKLKVLALHGYRQNADSFRSKLGSFRKQVSKYVEFVFLSAPHVAAPLEAGGEQDPAQRSWWFNKDDHTFKGTNQGGPAYGFDESLRLVEKTWHAEGCHGLLGFSQGACFAGLLCDLSARGMTRVKPQFAILASGFRSGSLVHLNYYENKIQLPSLHLYGETDDIITKDMSIALSDTFLEPEIVTHPGGHYFPAQASMKQIYVDFFRDQLQLYLEAKELANATEENTLQLEPQTASGASDGEQPGDSDSDSD</sequence>
<dbReference type="GO" id="GO:0032526">
    <property type="term" value="P:response to retinoic acid"/>
    <property type="evidence" value="ECO:0007669"/>
    <property type="project" value="TreeGrafter"/>
</dbReference>
<evidence type="ECO:0000313" key="5">
    <source>
        <dbReference type="EMBL" id="MBW44422.1"/>
    </source>
</evidence>
<comment type="similarity">
    <text evidence="1">Belongs to the LovG family.</text>
</comment>
<dbReference type="GO" id="GO:0005634">
    <property type="term" value="C:nucleus"/>
    <property type="evidence" value="ECO:0007669"/>
    <property type="project" value="TreeGrafter"/>
</dbReference>
<dbReference type="Gene3D" id="3.40.50.1820">
    <property type="entry name" value="alpha/beta hydrolase"/>
    <property type="match status" value="1"/>
</dbReference>
<dbReference type="GO" id="GO:0005737">
    <property type="term" value="C:cytoplasm"/>
    <property type="evidence" value="ECO:0007669"/>
    <property type="project" value="TreeGrafter"/>
</dbReference>
<proteinExistence type="inferred from homology"/>